<dbReference type="Pfam" id="PF17967">
    <property type="entry name" value="Pullulanase_N2"/>
    <property type="match status" value="1"/>
</dbReference>
<dbReference type="CDD" id="cd11341">
    <property type="entry name" value="AmyAc_Pullulanase_LD-like"/>
    <property type="match status" value="1"/>
</dbReference>
<dbReference type="CDD" id="cd02860">
    <property type="entry name" value="E_set_Pullulanase"/>
    <property type="match status" value="1"/>
</dbReference>
<dbReference type="Proteomes" id="UP000008635">
    <property type="component" value="Chromosome"/>
</dbReference>
<dbReference type="InterPro" id="IPR013784">
    <property type="entry name" value="Carb-bd-like_fold"/>
</dbReference>
<dbReference type="KEGG" id="dmr:Deima_2740"/>
<dbReference type="GO" id="GO:0030246">
    <property type="term" value="F:carbohydrate binding"/>
    <property type="evidence" value="ECO:0007669"/>
    <property type="project" value="InterPro"/>
</dbReference>
<dbReference type="InterPro" id="IPR013780">
    <property type="entry name" value="Glyco_hydro_b"/>
</dbReference>
<name>E8UBD1_DEIML</name>
<dbReference type="InterPro" id="IPR040671">
    <property type="entry name" value="Pullulanase_N2"/>
</dbReference>
<dbReference type="Gene3D" id="2.60.40.1180">
    <property type="entry name" value="Golgi alpha-mannosidase II"/>
    <property type="match status" value="1"/>
</dbReference>
<evidence type="ECO:0000256" key="6">
    <source>
        <dbReference type="ARBA" id="ARBA00024062"/>
    </source>
</evidence>
<accession>E8UBD1</accession>
<dbReference type="InterPro" id="IPR005323">
    <property type="entry name" value="CBM41_pullulanase"/>
</dbReference>
<feature type="signal peptide" evidence="9">
    <location>
        <begin position="1"/>
        <end position="25"/>
    </location>
</feature>
<dbReference type="EC" id="3.2.1.41" evidence="6"/>
<dbReference type="Pfam" id="PF03714">
    <property type="entry name" value="PUD"/>
    <property type="match status" value="2"/>
</dbReference>
<gene>
    <name evidence="11" type="ordered locus">Deima_2740</name>
</gene>
<dbReference type="eggNOG" id="COG1523">
    <property type="taxonomic scope" value="Bacteria"/>
</dbReference>
<dbReference type="InterPro" id="IPR024561">
    <property type="entry name" value="Pullul_strch_C"/>
</dbReference>
<evidence type="ECO:0000256" key="1">
    <source>
        <dbReference type="ARBA" id="ARBA00008061"/>
    </source>
</evidence>
<dbReference type="EMBL" id="CP002454">
    <property type="protein sequence ID" value="ADV68370.1"/>
    <property type="molecule type" value="Genomic_DNA"/>
</dbReference>
<reference evidence="12" key="2">
    <citation type="submission" date="2011-01" db="EMBL/GenBank/DDBJ databases">
        <title>The complete genome of Deinococcus maricopensis DSM 21211.</title>
        <authorList>
            <consortium name="US DOE Joint Genome Institute (JGI-PGF)"/>
            <person name="Lucas S."/>
            <person name="Copeland A."/>
            <person name="Lapidus A."/>
            <person name="Goodwin L."/>
            <person name="Pitluck S."/>
            <person name="Kyrpides N."/>
            <person name="Mavromatis K."/>
            <person name="Pagani I."/>
            <person name="Ivanova N."/>
            <person name="Ovchinnikova G."/>
            <person name="Zeytun A."/>
            <person name="Detter J.C."/>
            <person name="Han C."/>
            <person name="Land M."/>
            <person name="Hauser L."/>
            <person name="Markowitz V."/>
            <person name="Cheng J.-F."/>
            <person name="Hugenholtz P."/>
            <person name="Woyke T."/>
            <person name="Wu D."/>
            <person name="Pukall R."/>
            <person name="Gehrich-Schroeter G."/>
            <person name="Brambilla E."/>
            <person name="Klenk H.-P."/>
            <person name="Eisen J.A."/>
        </authorList>
    </citation>
    <scope>NUCLEOTIDE SEQUENCE [LARGE SCALE GENOMIC DNA]</scope>
    <source>
        <strain evidence="12">DSM 21211 / LMG 22137 / NRRL B-23946 / LB-34</strain>
    </source>
</reference>
<dbReference type="eggNOG" id="COG0366">
    <property type="taxonomic scope" value="Bacteria"/>
</dbReference>
<reference evidence="11 12" key="1">
    <citation type="journal article" date="2011" name="Stand. Genomic Sci.">
        <title>Complete genome sequence of Deinococcus maricopensis type strain (LB-34).</title>
        <authorList>
            <person name="Pukall R."/>
            <person name="Zeytun A."/>
            <person name="Lucas S."/>
            <person name="Lapidus A."/>
            <person name="Hammon N."/>
            <person name="Deshpande S."/>
            <person name="Nolan M."/>
            <person name="Cheng J.F."/>
            <person name="Pitluck S."/>
            <person name="Liolios K."/>
            <person name="Pagani I."/>
            <person name="Mikhailova N."/>
            <person name="Ivanova N."/>
            <person name="Mavromatis K."/>
            <person name="Pati A."/>
            <person name="Tapia R."/>
            <person name="Han C."/>
            <person name="Goodwin L."/>
            <person name="Chen A."/>
            <person name="Palaniappan K."/>
            <person name="Land M."/>
            <person name="Hauser L."/>
            <person name="Chang Y.J."/>
            <person name="Jeffries C.D."/>
            <person name="Brambilla E.M."/>
            <person name="Rohde M."/>
            <person name="Goker M."/>
            <person name="Detter J.C."/>
            <person name="Woyke T."/>
            <person name="Bristow J."/>
            <person name="Eisen J.A."/>
            <person name="Markowitz V."/>
            <person name="Hugenholtz P."/>
            <person name="Kyrpides N.C."/>
            <person name="Klenk H.P."/>
        </authorList>
    </citation>
    <scope>NUCLEOTIDE SEQUENCE [LARGE SCALE GENOMIC DNA]</scope>
    <source>
        <strain evidence="12">DSM 21211 / LMG 22137 / NRRL B-23946 / LB-34</strain>
    </source>
</reference>
<evidence type="ECO:0000256" key="5">
    <source>
        <dbReference type="ARBA" id="ARBA00023965"/>
    </source>
</evidence>
<keyword evidence="4" id="KW-0326">Glycosidase</keyword>
<dbReference type="HOGENOM" id="CLU_004744_5_0_0"/>
<keyword evidence="3" id="KW-0378">Hydrolase</keyword>
<dbReference type="PANTHER" id="PTHR43002">
    <property type="entry name" value="GLYCOGEN DEBRANCHING ENZYME"/>
    <property type="match status" value="1"/>
</dbReference>
<evidence type="ECO:0000256" key="4">
    <source>
        <dbReference type="ARBA" id="ARBA00023295"/>
    </source>
</evidence>
<dbReference type="GO" id="GO:0051060">
    <property type="term" value="F:pullulanase activity"/>
    <property type="evidence" value="ECO:0007669"/>
    <property type="project" value="UniProtKB-EC"/>
</dbReference>
<evidence type="ECO:0000256" key="9">
    <source>
        <dbReference type="SAM" id="SignalP"/>
    </source>
</evidence>
<dbReference type="AlphaFoldDB" id="E8UBD1"/>
<dbReference type="STRING" id="709986.Deima_2740"/>
<dbReference type="GO" id="GO:0005975">
    <property type="term" value="P:carbohydrate metabolic process"/>
    <property type="evidence" value="ECO:0007669"/>
    <property type="project" value="InterPro"/>
</dbReference>
<evidence type="ECO:0000256" key="3">
    <source>
        <dbReference type="ARBA" id="ARBA00022801"/>
    </source>
</evidence>
<dbReference type="InterPro" id="IPR011839">
    <property type="entry name" value="Pullul_strch"/>
</dbReference>
<dbReference type="SUPFAM" id="SSF51445">
    <property type="entry name" value="(Trans)glycosidases"/>
    <property type="match status" value="1"/>
</dbReference>
<protein>
    <recommendedName>
        <fullName evidence="6">pullulanase</fullName>
        <ecNumber evidence="6">3.2.1.41</ecNumber>
    </recommendedName>
    <alternativeName>
        <fullName evidence="7">Alpha-dextrin endo-1,6-alpha-glucosidase</fullName>
    </alternativeName>
    <alternativeName>
        <fullName evidence="8">Pullulan 6-glucanohydrolase</fullName>
    </alternativeName>
</protein>
<evidence type="ECO:0000256" key="2">
    <source>
        <dbReference type="ARBA" id="ARBA00022729"/>
    </source>
</evidence>
<dbReference type="Gene3D" id="2.60.40.10">
    <property type="entry name" value="Immunoglobulins"/>
    <property type="match status" value="1"/>
</dbReference>
<dbReference type="Pfam" id="PF02922">
    <property type="entry name" value="CBM_48"/>
    <property type="match status" value="1"/>
</dbReference>
<dbReference type="InterPro" id="IPR017853">
    <property type="entry name" value="GH"/>
</dbReference>
<dbReference type="InterPro" id="IPR006047">
    <property type="entry name" value="GH13_cat_dom"/>
</dbReference>
<evidence type="ECO:0000259" key="10">
    <source>
        <dbReference type="SMART" id="SM00642"/>
    </source>
</evidence>
<comment type="similarity">
    <text evidence="1">Belongs to the glycosyl hydrolase 13 family.</text>
</comment>
<dbReference type="Gene3D" id="2.60.40.1110">
    <property type="match status" value="2"/>
</dbReference>
<dbReference type="SUPFAM" id="SSF49452">
    <property type="entry name" value="Starch-binding domain-like"/>
    <property type="match status" value="2"/>
</dbReference>
<evidence type="ECO:0000313" key="12">
    <source>
        <dbReference type="Proteomes" id="UP000008635"/>
    </source>
</evidence>
<dbReference type="OrthoDB" id="9761875at2"/>
<dbReference type="RefSeq" id="WP_013557874.1">
    <property type="nucleotide sequence ID" value="NC_014958.1"/>
</dbReference>
<dbReference type="SMART" id="SM00642">
    <property type="entry name" value="Aamy"/>
    <property type="match status" value="1"/>
</dbReference>
<dbReference type="InterPro" id="IPR013783">
    <property type="entry name" value="Ig-like_fold"/>
</dbReference>
<feature type="chain" id="PRO_5003232398" description="pullulanase" evidence="9">
    <location>
        <begin position="26"/>
        <end position="1111"/>
    </location>
</feature>
<sequence length="1111" mass="119724" precursor="true">MKRFATLLTFALTAQAVALTGPAFPAVPALPALIAQAAATLTPALPIAQNVLRVRYVRPDGQYTGWGLHVWEDTTAAVEWAKPLAPTGIDANGAYWDVPLKAGAAKVGFIVHNGDEKDPGADLFADPGQGREVLVRSGVADFTYVTSDAPVPDGVARLHYHRPDGQYDGWGLHAWEDTTATVEWSKPLPPTGTDAFGAYWDVPLKADWAKLSFIVHKGDEKDPGADMRLERTAGNQGWIVSGQDQVYTQKPDVTVRQIGDLTKQQAHWLTRDLIAVKPELVADGAIVNLHYSLTGDLKLTAAGVQGGQTLPLIPVPGGLSAALKAKYPHLAAYALVQVRPEEAAQVPGALRGQLAVSSTRLDDTLVDATGVQTYGALDDLDTYTGPLGAQWQGNKPTLRLWAPTAQAVKLHVWLDGQERVLPMVAGAQGVWSIAGDATWNGASYVYEVKVFAPSTGKVETNLVTDPYSLALTRGSARSVLVDLNDPALKPPGWDALRKPALASASDLSFYELHLRDFSVDDATVPAAQRGTYLAFTQAGSAGMRHLRALADAGLKAVHLLPTFDIATISEDKAAWKTPGDLSRLAPNSDAQQAAVNAVKEQDAYNWGYDPYHYMVPEGSYAVNPDARTREYRQMVMALNGAGLRVVQDVVFNHTNASGQAERSVLDRIVPGYYHRLDLNGAVTNSTCCSNTATEHNMMRRLMVDTLVLYARQYKIDAFRFDLMGHHMVEDLRAVRAALDALTVQKDGVDGRSVYVYGEGWDFGEVAQNARGANATQRNLYGLGIGTFNDRIRDAIRGGSPFGGLQDQGFATGLVSLPNGQPQNTDKARLLRLTDQIKVGLSGNLRDFTFTDSAGKKVTGAGVDYNGQPTGYAASPREAINYASAHDNQTLFDGVLLKAPVNATTAQRVRMQNLAHSLVLLGQGLPFSQAGDDLLRSKSFDTDSYNSGDWFNMIDWTGRDNGFGRGLPPAEKNAAQWDLYRPLLGNAALKPTQADAQRAADHYREMLRVRYSTPLFRLPTAQAVQQALTFLNADPGVIVMKLSGSQGPYRNVVVVFNGTGTATNVRDAALNGLKLDLHPALQKSSDALVRTSKASNGTLSVPALTTAVFVGK</sequence>
<dbReference type="SUPFAM" id="SSF81296">
    <property type="entry name" value="E set domains"/>
    <property type="match status" value="2"/>
</dbReference>
<dbReference type="SUPFAM" id="SSF51011">
    <property type="entry name" value="Glycosyl hydrolase domain"/>
    <property type="match status" value="1"/>
</dbReference>
<dbReference type="Pfam" id="PF11852">
    <property type="entry name" value="Pullul_strch_C"/>
    <property type="match status" value="1"/>
</dbReference>
<dbReference type="InterPro" id="IPR014756">
    <property type="entry name" value="Ig_E-set"/>
</dbReference>
<keyword evidence="2 9" id="KW-0732">Signal</keyword>
<organism evidence="11 12">
    <name type="scientific">Deinococcus maricopensis (strain DSM 21211 / LMG 22137 / NRRL B-23946 / LB-34)</name>
    <dbReference type="NCBI Taxonomy" id="709986"/>
    <lineage>
        <taxon>Bacteria</taxon>
        <taxon>Thermotogati</taxon>
        <taxon>Deinococcota</taxon>
        <taxon>Deinococci</taxon>
        <taxon>Deinococcales</taxon>
        <taxon>Deinococcaceae</taxon>
        <taxon>Deinococcus</taxon>
    </lineage>
</organism>
<dbReference type="CDD" id="cd10315">
    <property type="entry name" value="CBM41_pullulanase"/>
    <property type="match status" value="2"/>
</dbReference>
<comment type="catalytic activity">
    <reaction evidence="5">
        <text>Hydrolysis of (1-&gt;6)-alpha-D-glucosidic linkages in pullulan, amylopectin and glycogen, and in the alpha- and beta-limit dextrins of amylopectin and glycogen.</text>
        <dbReference type="EC" id="3.2.1.41"/>
    </reaction>
</comment>
<proteinExistence type="inferred from homology"/>
<dbReference type="Gene3D" id="3.20.20.80">
    <property type="entry name" value="Glycosidases"/>
    <property type="match status" value="1"/>
</dbReference>
<evidence type="ECO:0000313" key="11">
    <source>
        <dbReference type="EMBL" id="ADV68370.1"/>
    </source>
</evidence>
<evidence type="ECO:0000256" key="7">
    <source>
        <dbReference type="ARBA" id="ARBA00029618"/>
    </source>
</evidence>
<keyword evidence="12" id="KW-1185">Reference proteome</keyword>
<feature type="domain" description="Glycosyl hydrolase family 13 catalytic" evidence="10">
    <location>
        <begin position="574"/>
        <end position="956"/>
    </location>
</feature>
<evidence type="ECO:0000256" key="8">
    <source>
        <dbReference type="ARBA" id="ARBA00031076"/>
    </source>
</evidence>
<dbReference type="InterPro" id="IPR004193">
    <property type="entry name" value="Glyco_hydro_13_N"/>
</dbReference>
<dbReference type="NCBIfam" id="TIGR02103">
    <property type="entry name" value="pullul_strch"/>
    <property type="match status" value="1"/>
</dbReference>
<dbReference type="Gene3D" id="2.60.40.1130">
    <property type="entry name" value="Rab geranylgeranyltransferase alpha-subunit, insert domain"/>
    <property type="match status" value="1"/>
</dbReference>